<reference evidence="3 4" key="1">
    <citation type="submission" date="2018-06" db="EMBL/GenBank/DDBJ databases">
        <title>Genome analysis of cellulolytic fungus Trichoderma lentiforme CFAM-422.</title>
        <authorList>
            <person name="Steindorff A.S."/>
            <person name="Formighieri E.F."/>
            <person name="Midorikawa G.E.O."/>
            <person name="Tamietti M.S."/>
            <person name="Ramos E.Z."/>
            <person name="Silva A.S."/>
            <person name="Bon E.P.S."/>
            <person name="Mendes T.D."/>
            <person name="Damaso M.C.T."/>
            <person name="Favaro L.C.L."/>
        </authorList>
    </citation>
    <scope>NUCLEOTIDE SEQUENCE [LARGE SCALE GENOMIC DNA]</scope>
    <source>
        <strain evidence="3 4">CFAM-422</strain>
    </source>
</reference>
<dbReference type="AlphaFoldDB" id="A0A9P4XKL6"/>
<proteinExistence type="predicted"/>
<accession>A0A9P4XKL6</accession>
<dbReference type="EMBL" id="QLNT01000005">
    <property type="protein sequence ID" value="KAF3074094.1"/>
    <property type="molecule type" value="Genomic_DNA"/>
</dbReference>
<evidence type="ECO:0000313" key="4">
    <source>
        <dbReference type="Proteomes" id="UP000801864"/>
    </source>
</evidence>
<keyword evidence="4" id="KW-1185">Reference proteome</keyword>
<dbReference type="Proteomes" id="UP000801864">
    <property type="component" value="Unassembled WGS sequence"/>
</dbReference>
<evidence type="ECO:0000259" key="2">
    <source>
        <dbReference type="Pfam" id="PF04419"/>
    </source>
</evidence>
<evidence type="ECO:0000313" key="3">
    <source>
        <dbReference type="EMBL" id="KAF3074094.1"/>
    </source>
</evidence>
<evidence type="ECO:0000256" key="1">
    <source>
        <dbReference type="SAM" id="MobiDB-lite"/>
    </source>
</evidence>
<dbReference type="Pfam" id="PF04419">
    <property type="entry name" value="SERF-like_N"/>
    <property type="match status" value="1"/>
</dbReference>
<name>A0A9P4XKL6_9HYPO</name>
<organism evidence="3 4">
    <name type="scientific">Trichoderma lentiforme</name>
    <dbReference type="NCBI Taxonomy" id="1567552"/>
    <lineage>
        <taxon>Eukaryota</taxon>
        <taxon>Fungi</taxon>
        <taxon>Dikarya</taxon>
        <taxon>Ascomycota</taxon>
        <taxon>Pezizomycotina</taxon>
        <taxon>Sordariomycetes</taxon>
        <taxon>Hypocreomycetidae</taxon>
        <taxon>Hypocreales</taxon>
        <taxon>Hypocreaceae</taxon>
        <taxon>Trichoderma</taxon>
    </lineage>
</organism>
<feature type="compositionally biased region" description="Basic and acidic residues" evidence="1">
    <location>
        <begin position="25"/>
        <end position="70"/>
    </location>
</feature>
<feature type="region of interest" description="Disordered" evidence="1">
    <location>
        <begin position="1"/>
        <end position="78"/>
    </location>
</feature>
<dbReference type="InterPro" id="IPR007513">
    <property type="entry name" value="SERF-like_N"/>
</dbReference>
<sequence>MARGNQRDLAREKNQKNAAKNKGGNKKDGYEQAKSKLSDAEKMRQKQAKADAEKELAAAKAAQEKIDAKAKKPTQLGA</sequence>
<gene>
    <name evidence="3" type="ORF">CFAM422_003616</name>
</gene>
<comment type="caution">
    <text evidence="3">The sequence shown here is derived from an EMBL/GenBank/DDBJ whole genome shotgun (WGS) entry which is preliminary data.</text>
</comment>
<protein>
    <recommendedName>
        <fullName evidence="2">Small EDRK-rich factor-like N-terminal domain-containing protein</fullName>
    </recommendedName>
</protein>
<feature type="domain" description="Small EDRK-rich factor-like N-terminal" evidence="2">
    <location>
        <begin position="1"/>
        <end position="37"/>
    </location>
</feature>
<feature type="compositionally biased region" description="Basic and acidic residues" evidence="1">
    <location>
        <begin position="1"/>
        <end position="15"/>
    </location>
</feature>